<dbReference type="Proteomes" id="UP000785679">
    <property type="component" value="Unassembled WGS sequence"/>
</dbReference>
<feature type="region of interest" description="Disordered" evidence="1">
    <location>
        <begin position="526"/>
        <end position="551"/>
    </location>
</feature>
<gene>
    <name evidence="2" type="ORF">FGO68_gene6999</name>
</gene>
<sequence length="666" mass="78600">MYKANKLVSSDNQHVLLERNERFEFEIIEGTSLLLKVEIQSRVPPLKLYFDYLETTSKKGDLTVCLSRRVKQPQLLTSEKVYHRPKLISLDTADPFYLQQYLYIGLYSEQGCQFGVKATFPKDEQGGGQVRTRGAVGESVSNAYGTKGATDVAADEIRRRPGGVNRQMMRFKLEIDRKVRELSEDTKLIENFDFELEELKKKHFERQLALSIKNGLRDEDKEITDHVRKNKSVAAEWYHAQRDGLKSRQETSQERTTQALQRKEAMQQEELKRKTFLLHKWSLMKVKRQQFHEFYKSMFEQRAKAKEWIKLMILSRHISSFRDSFIEQRRLYEYEAFKERQVRRIDAQYRRALSKQGPTMRQRQKRMIRNILSLVGFMKYDNAISQSIETIKEFMHERAYYFVLREKFISTRNKIFHVYNTMKNYSTLERARIRFLQEVWHYTVDIMMTEKKHKKKLDKLKMLPDSVRDDFLSEYYKRAKIMHRLKVYIQMNETQGTPLSEKDPQRMEMKKQIKLLEKKLGFKKAEATSKRGAEKAQAAPTKGLQQQKTKPLAPNKDLIIIKADAKASQPHLQKLTSPQNFTTDIAKTIHQGAKRDVFRYYPNRQIMRGMIEKALEAYDKLLIKRRETVSMEAKRQAMRSAGENQAQLVEGPPIELVANIEVDNVE</sequence>
<organism evidence="2 3">
    <name type="scientific">Halteria grandinella</name>
    <dbReference type="NCBI Taxonomy" id="5974"/>
    <lineage>
        <taxon>Eukaryota</taxon>
        <taxon>Sar</taxon>
        <taxon>Alveolata</taxon>
        <taxon>Ciliophora</taxon>
        <taxon>Intramacronucleata</taxon>
        <taxon>Spirotrichea</taxon>
        <taxon>Stichotrichia</taxon>
        <taxon>Sporadotrichida</taxon>
        <taxon>Halteriidae</taxon>
        <taxon>Halteria</taxon>
    </lineage>
</organism>
<reference evidence="2" key="1">
    <citation type="submission" date="2019-06" db="EMBL/GenBank/DDBJ databases">
        <authorList>
            <person name="Zheng W."/>
        </authorList>
    </citation>
    <scope>NUCLEOTIDE SEQUENCE</scope>
    <source>
        <strain evidence="2">QDHG01</strain>
    </source>
</reference>
<dbReference type="AlphaFoldDB" id="A0A8J8P6I0"/>
<comment type="caution">
    <text evidence="2">The sequence shown here is derived from an EMBL/GenBank/DDBJ whole genome shotgun (WGS) entry which is preliminary data.</text>
</comment>
<evidence type="ECO:0000256" key="1">
    <source>
        <dbReference type="SAM" id="MobiDB-lite"/>
    </source>
</evidence>
<evidence type="ECO:0000313" key="2">
    <source>
        <dbReference type="EMBL" id="TNV86864.1"/>
    </source>
</evidence>
<accession>A0A8J8P6I0</accession>
<evidence type="ECO:0000313" key="3">
    <source>
        <dbReference type="Proteomes" id="UP000785679"/>
    </source>
</evidence>
<protein>
    <submittedName>
        <fullName evidence="2">Uncharacterized protein</fullName>
    </submittedName>
</protein>
<dbReference type="OrthoDB" id="326748at2759"/>
<name>A0A8J8P6I0_HALGN</name>
<keyword evidence="3" id="KW-1185">Reference proteome</keyword>
<dbReference type="EMBL" id="RRYP01000780">
    <property type="protein sequence ID" value="TNV86864.1"/>
    <property type="molecule type" value="Genomic_DNA"/>
</dbReference>
<proteinExistence type="predicted"/>